<dbReference type="WBParaSite" id="maker-uti_cns_0000749-snap-gene-0.3-mRNA-1">
    <property type="protein sequence ID" value="maker-uti_cns_0000749-snap-gene-0.3-mRNA-1"/>
    <property type="gene ID" value="maker-uti_cns_0000749-snap-gene-0.3"/>
</dbReference>
<dbReference type="Gene3D" id="2.10.110.10">
    <property type="entry name" value="Cysteine Rich Protein"/>
    <property type="match status" value="4"/>
</dbReference>
<dbReference type="FunFam" id="2.10.110.10:FF:000009">
    <property type="entry name" value="Paxillin isoform 1"/>
    <property type="match status" value="3"/>
</dbReference>
<dbReference type="OrthoDB" id="15567at2759"/>
<dbReference type="AlphaFoldDB" id="A0A1I8G229"/>
<reference evidence="13 14" key="1">
    <citation type="submission" date="2016-11" db="UniProtKB">
        <authorList>
            <consortium name="WormBaseParasite"/>
        </authorList>
    </citation>
    <scope>IDENTIFICATION</scope>
</reference>
<dbReference type="GO" id="GO:0001725">
    <property type="term" value="C:stress fiber"/>
    <property type="evidence" value="ECO:0007669"/>
    <property type="project" value="TreeGrafter"/>
</dbReference>
<dbReference type="CDD" id="cd09338">
    <property type="entry name" value="LIM3_Paxillin_like"/>
    <property type="match status" value="1"/>
</dbReference>
<organism evidence="12 13">
    <name type="scientific">Macrostomum lignano</name>
    <dbReference type="NCBI Taxonomy" id="282301"/>
    <lineage>
        <taxon>Eukaryota</taxon>
        <taxon>Metazoa</taxon>
        <taxon>Spiralia</taxon>
        <taxon>Lophotrochozoa</taxon>
        <taxon>Platyhelminthes</taxon>
        <taxon>Rhabditophora</taxon>
        <taxon>Macrostomorpha</taxon>
        <taxon>Macrostomida</taxon>
        <taxon>Macrostomidae</taxon>
        <taxon>Macrostomum</taxon>
    </lineage>
</organism>
<feature type="domain" description="LIM zinc-binding" evidence="11">
    <location>
        <begin position="335"/>
        <end position="394"/>
    </location>
</feature>
<dbReference type="PROSITE" id="PS00478">
    <property type="entry name" value="LIM_DOMAIN_1"/>
    <property type="match status" value="2"/>
</dbReference>
<evidence type="ECO:0000256" key="6">
    <source>
        <dbReference type="ARBA" id="ARBA00022833"/>
    </source>
</evidence>
<dbReference type="PROSITE" id="PS50023">
    <property type="entry name" value="LIM_DOMAIN_2"/>
    <property type="match status" value="4"/>
</dbReference>
<dbReference type="InterPro" id="IPR050604">
    <property type="entry name" value="PDZ-LIM_domain"/>
</dbReference>
<dbReference type="GO" id="GO:0031941">
    <property type="term" value="C:filamentous actin"/>
    <property type="evidence" value="ECO:0007669"/>
    <property type="project" value="TreeGrafter"/>
</dbReference>
<keyword evidence="6 9" id="KW-0862">Zinc</keyword>
<evidence type="ECO:0000256" key="7">
    <source>
        <dbReference type="ARBA" id="ARBA00022949"/>
    </source>
</evidence>
<evidence type="ECO:0000256" key="4">
    <source>
        <dbReference type="ARBA" id="ARBA00022723"/>
    </source>
</evidence>
<evidence type="ECO:0000256" key="9">
    <source>
        <dbReference type="PROSITE-ProRule" id="PRU00125"/>
    </source>
</evidence>
<dbReference type="GO" id="GO:0003779">
    <property type="term" value="F:actin binding"/>
    <property type="evidence" value="ECO:0007669"/>
    <property type="project" value="TreeGrafter"/>
</dbReference>
<dbReference type="Proteomes" id="UP000095280">
    <property type="component" value="Unplaced"/>
</dbReference>
<feature type="domain" description="LIM zinc-binding" evidence="11">
    <location>
        <begin position="216"/>
        <end position="276"/>
    </location>
</feature>
<dbReference type="GO" id="GO:0007507">
    <property type="term" value="P:heart development"/>
    <property type="evidence" value="ECO:0007669"/>
    <property type="project" value="TreeGrafter"/>
</dbReference>
<keyword evidence="5" id="KW-0677">Repeat</keyword>
<protein>
    <submittedName>
        <fullName evidence="13 14">Paxillin</fullName>
    </submittedName>
</protein>
<dbReference type="GO" id="GO:0046872">
    <property type="term" value="F:metal ion binding"/>
    <property type="evidence" value="ECO:0007669"/>
    <property type="project" value="UniProtKB-KW"/>
</dbReference>
<name>A0A1I8G229_9PLAT</name>
<dbReference type="SMART" id="SM00132">
    <property type="entry name" value="LIM"/>
    <property type="match status" value="4"/>
</dbReference>
<keyword evidence="7" id="KW-0965">Cell junction</keyword>
<dbReference type="GO" id="GO:0030036">
    <property type="term" value="P:actin cytoskeleton organization"/>
    <property type="evidence" value="ECO:0007669"/>
    <property type="project" value="TreeGrafter"/>
</dbReference>
<dbReference type="GO" id="GO:0051371">
    <property type="term" value="F:muscle alpha-actinin binding"/>
    <property type="evidence" value="ECO:0007669"/>
    <property type="project" value="TreeGrafter"/>
</dbReference>
<feature type="compositionally biased region" description="Low complexity" evidence="10">
    <location>
        <begin position="114"/>
        <end position="136"/>
    </location>
</feature>
<dbReference type="WBParaSite" id="maker-uti_cns_0000596-snap-gene-1.4-mRNA-1">
    <property type="protein sequence ID" value="maker-uti_cns_0000596-snap-gene-1.4-mRNA-1"/>
    <property type="gene ID" value="maker-uti_cns_0000596-snap-gene-1.4"/>
</dbReference>
<evidence type="ECO:0000256" key="2">
    <source>
        <dbReference type="ARBA" id="ARBA00004496"/>
    </source>
</evidence>
<dbReference type="CDD" id="cd09339">
    <property type="entry name" value="LIM4_Paxillin_like"/>
    <property type="match status" value="1"/>
</dbReference>
<dbReference type="PANTHER" id="PTHR24214:SF62">
    <property type="entry name" value="LEUPAXIN"/>
    <property type="match status" value="1"/>
</dbReference>
<accession>A0A1I8G229</accession>
<dbReference type="STRING" id="282301.A0A1I8G229"/>
<keyword evidence="8 9" id="KW-0440">LIM domain</keyword>
<dbReference type="GO" id="GO:0030018">
    <property type="term" value="C:Z disc"/>
    <property type="evidence" value="ECO:0007669"/>
    <property type="project" value="TreeGrafter"/>
</dbReference>
<keyword evidence="3" id="KW-0963">Cytoplasm</keyword>
<dbReference type="FunFam" id="2.10.110.10:FF:000018">
    <property type="entry name" value="Paxillin isoform 1"/>
    <property type="match status" value="1"/>
</dbReference>
<keyword evidence="12" id="KW-1185">Reference proteome</keyword>
<evidence type="ECO:0000256" key="5">
    <source>
        <dbReference type="ARBA" id="ARBA00022737"/>
    </source>
</evidence>
<feature type="domain" description="LIM zinc-binding" evidence="11">
    <location>
        <begin position="156"/>
        <end position="215"/>
    </location>
</feature>
<evidence type="ECO:0000313" key="14">
    <source>
        <dbReference type="WBParaSite" id="maker-uti_cns_0000749-snap-gene-0.3-mRNA-1"/>
    </source>
</evidence>
<dbReference type="GO" id="GO:0005912">
    <property type="term" value="C:adherens junction"/>
    <property type="evidence" value="ECO:0007669"/>
    <property type="project" value="TreeGrafter"/>
</dbReference>
<evidence type="ECO:0000313" key="12">
    <source>
        <dbReference type="Proteomes" id="UP000095280"/>
    </source>
</evidence>
<proteinExistence type="predicted"/>
<comment type="subcellular location">
    <subcellularLocation>
        <location evidence="1">Cell junction</location>
    </subcellularLocation>
    <subcellularLocation>
        <location evidence="2">Cytoplasm</location>
    </subcellularLocation>
</comment>
<dbReference type="InterPro" id="IPR001781">
    <property type="entry name" value="Znf_LIM"/>
</dbReference>
<evidence type="ECO:0000313" key="13">
    <source>
        <dbReference type="WBParaSite" id="maker-uti_cns_0000596-snap-gene-1.4-mRNA-1"/>
    </source>
</evidence>
<evidence type="ECO:0000256" key="8">
    <source>
        <dbReference type="ARBA" id="ARBA00023038"/>
    </source>
</evidence>
<evidence type="ECO:0000256" key="3">
    <source>
        <dbReference type="ARBA" id="ARBA00022490"/>
    </source>
</evidence>
<dbReference type="GO" id="GO:0061061">
    <property type="term" value="P:muscle structure development"/>
    <property type="evidence" value="ECO:0007669"/>
    <property type="project" value="TreeGrafter"/>
</dbReference>
<feature type="domain" description="LIM zinc-binding" evidence="11">
    <location>
        <begin position="277"/>
        <end position="334"/>
    </location>
</feature>
<evidence type="ECO:0000259" key="11">
    <source>
        <dbReference type="PROSITE" id="PS50023"/>
    </source>
</evidence>
<sequence>MDELETLIEELQESVKKAVSSPPANYVRVHEFTADYAEAAQHSGSVFRDNMNEIERMLDQLEESDYQANDKSAPQRSPASPSFTLESLMNDLKEFQLEHELALSRLSAHQRTLASQSQQGAPASSQSPRPPSTRQAISQSATNHSPGGGVGQTSGTVCAACGEQIHGQMVQALGRAWHLHHFVCAGGCGSQLSQQTFYEVSNSPYCEPCYQLEFSPKCAQCDGAILDRCLTALGRRWHPEHFFCQMCTAPFSETSGFHEKDGRPYCLDCYSDQFAPKCRGCSAPITANYVTAMASMWHPECFVCQDCGRDLGGGNFYDLSGRPYCEQHYHTRRGTLCVACERAITSRCITAMGRKFHPECFKCAFCNKQLSQGTFKEKESKPYCSDCYGKLFSKK</sequence>
<feature type="region of interest" description="Disordered" evidence="10">
    <location>
        <begin position="108"/>
        <end position="151"/>
    </location>
</feature>
<dbReference type="PANTHER" id="PTHR24214">
    <property type="entry name" value="PDZ AND LIM DOMAIN PROTEIN ZASP"/>
    <property type="match status" value="1"/>
</dbReference>
<dbReference type="Pfam" id="PF00412">
    <property type="entry name" value="LIM"/>
    <property type="match status" value="4"/>
</dbReference>
<keyword evidence="4 9" id="KW-0479">Metal-binding</keyword>
<dbReference type="SUPFAM" id="SSF57716">
    <property type="entry name" value="Glucocorticoid receptor-like (DNA-binding domain)"/>
    <property type="match status" value="5"/>
</dbReference>
<evidence type="ECO:0000256" key="10">
    <source>
        <dbReference type="SAM" id="MobiDB-lite"/>
    </source>
</evidence>
<evidence type="ECO:0000256" key="1">
    <source>
        <dbReference type="ARBA" id="ARBA00004282"/>
    </source>
</evidence>